<protein>
    <submittedName>
        <fullName evidence="3">Uncharacterized protein</fullName>
    </submittedName>
</protein>
<keyword evidence="2" id="KW-0472">Membrane</keyword>
<feature type="transmembrane region" description="Helical" evidence="2">
    <location>
        <begin position="6"/>
        <end position="30"/>
    </location>
</feature>
<keyword evidence="2" id="KW-1133">Transmembrane helix</keyword>
<dbReference type="Proteomes" id="UP000270094">
    <property type="component" value="Unassembled WGS sequence"/>
</dbReference>
<sequence>MEKGTHFIAVVLQIVAVSKMTVVQIIIYPYEYGSRKKARALGRYATHTLSPTIERRRRWPLMPQGAEDTRWPAATRPPRVADFSPSWSGIT</sequence>
<organism evidence="3 4">
    <name type="scientific">Strongylus vulgaris</name>
    <name type="common">Blood worm</name>
    <dbReference type="NCBI Taxonomy" id="40348"/>
    <lineage>
        <taxon>Eukaryota</taxon>
        <taxon>Metazoa</taxon>
        <taxon>Ecdysozoa</taxon>
        <taxon>Nematoda</taxon>
        <taxon>Chromadorea</taxon>
        <taxon>Rhabditida</taxon>
        <taxon>Rhabditina</taxon>
        <taxon>Rhabditomorpha</taxon>
        <taxon>Strongyloidea</taxon>
        <taxon>Strongylidae</taxon>
        <taxon>Strongylus</taxon>
    </lineage>
</organism>
<gene>
    <name evidence="3" type="ORF">SVUK_LOCUS3031</name>
</gene>
<keyword evidence="4" id="KW-1185">Reference proteome</keyword>
<name>A0A3P7IJQ5_STRVU</name>
<evidence type="ECO:0000256" key="2">
    <source>
        <dbReference type="SAM" id="Phobius"/>
    </source>
</evidence>
<feature type="region of interest" description="Disordered" evidence="1">
    <location>
        <begin position="59"/>
        <end position="91"/>
    </location>
</feature>
<keyword evidence="2" id="KW-0812">Transmembrane</keyword>
<dbReference type="EMBL" id="UYYB01007396">
    <property type="protein sequence ID" value="VDM68033.1"/>
    <property type="molecule type" value="Genomic_DNA"/>
</dbReference>
<evidence type="ECO:0000256" key="1">
    <source>
        <dbReference type="SAM" id="MobiDB-lite"/>
    </source>
</evidence>
<dbReference type="AlphaFoldDB" id="A0A3P7IJQ5"/>
<evidence type="ECO:0000313" key="4">
    <source>
        <dbReference type="Proteomes" id="UP000270094"/>
    </source>
</evidence>
<reference evidence="3 4" key="1">
    <citation type="submission" date="2018-11" db="EMBL/GenBank/DDBJ databases">
        <authorList>
            <consortium name="Pathogen Informatics"/>
        </authorList>
    </citation>
    <scope>NUCLEOTIDE SEQUENCE [LARGE SCALE GENOMIC DNA]</scope>
</reference>
<accession>A0A3P7IJQ5</accession>
<evidence type="ECO:0000313" key="3">
    <source>
        <dbReference type="EMBL" id="VDM68033.1"/>
    </source>
</evidence>
<proteinExistence type="predicted"/>